<dbReference type="GO" id="GO:0030288">
    <property type="term" value="C:outer membrane-bounded periplasmic space"/>
    <property type="evidence" value="ECO:0007669"/>
    <property type="project" value="TreeGrafter"/>
</dbReference>
<feature type="compositionally biased region" description="Polar residues" evidence="2">
    <location>
        <begin position="423"/>
        <end position="474"/>
    </location>
</feature>
<dbReference type="PANTHER" id="PTHR30404:SF0">
    <property type="entry name" value="N-ACETYLMURAMOYL-L-ALANINE AMIDASE AMIC"/>
    <property type="match status" value="1"/>
</dbReference>
<evidence type="ECO:0000259" key="4">
    <source>
        <dbReference type="SMART" id="SM00646"/>
    </source>
</evidence>
<dbReference type="SUPFAM" id="SSF53187">
    <property type="entry name" value="Zn-dependent exopeptidases"/>
    <property type="match status" value="1"/>
</dbReference>
<name>A0A1U7NGZ3_9FIRM</name>
<dbReference type="InterPro" id="IPR002508">
    <property type="entry name" value="MurNAc-LAA_cat"/>
</dbReference>
<evidence type="ECO:0000256" key="2">
    <source>
        <dbReference type="SAM" id="MobiDB-lite"/>
    </source>
</evidence>
<gene>
    <name evidence="5" type="ORF">BO222_04535</name>
</gene>
<protein>
    <recommendedName>
        <fullName evidence="4">MurNAc-LAA domain-containing protein</fullName>
    </recommendedName>
</protein>
<keyword evidence="3" id="KW-0812">Transmembrane</keyword>
<dbReference type="PANTHER" id="PTHR30404">
    <property type="entry name" value="N-ACETYLMURAMOYL-L-ALANINE AMIDASE"/>
    <property type="match status" value="1"/>
</dbReference>
<feature type="domain" description="MurNAc-LAA" evidence="4">
    <location>
        <begin position="251"/>
        <end position="362"/>
    </location>
</feature>
<dbReference type="InterPro" id="IPR050695">
    <property type="entry name" value="N-acetylmuramoyl_amidase_3"/>
</dbReference>
<feature type="transmembrane region" description="Helical" evidence="3">
    <location>
        <begin position="131"/>
        <end position="152"/>
    </location>
</feature>
<dbReference type="EMBL" id="MPJW01000100">
    <property type="protein sequence ID" value="OLU40689.1"/>
    <property type="molecule type" value="Genomic_DNA"/>
</dbReference>
<proteinExistence type="predicted"/>
<organism evidence="5 6">
    <name type="scientific">Ileibacterium valens</name>
    <dbReference type="NCBI Taxonomy" id="1862668"/>
    <lineage>
        <taxon>Bacteria</taxon>
        <taxon>Bacillati</taxon>
        <taxon>Bacillota</taxon>
        <taxon>Erysipelotrichia</taxon>
        <taxon>Erysipelotrichales</taxon>
        <taxon>Erysipelotrichaceae</taxon>
        <taxon>Ileibacterium</taxon>
    </lineage>
</organism>
<dbReference type="Pfam" id="PF01520">
    <property type="entry name" value="Amidase_3"/>
    <property type="match status" value="1"/>
</dbReference>
<keyword evidence="3" id="KW-1133">Transmembrane helix</keyword>
<evidence type="ECO:0000256" key="1">
    <source>
        <dbReference type="ARBA" id="ARBA00022801"/>
    </source>
</evidence>
<dbReference type="Gene3D" id="3.40.630.40">
    <property type="entry name" value="Zn-dependent exopeptidases"/>
    <property type="match status" value="1"/>
</dbReference>
<evidence type="ECO:0000256" key="3">
    <source>
        <dbReference type="SAM" id="Phobius"/>
    </source>
</evidence>
<feature type="compositionally biased region" description="Polar residues" evidence="2">
    <location>
        <begin position="70"/>
        <end position="80"/>
    </location>
</feature>
<evidence type="ECO:0000313" key="5">
    <source>
        <dbReference type="EMBL" id="OLU40689.1"/>
    </source>
</evidence>
<feature type="region of interest" description="Disordered" evidence="2">
    <location>
        <begin position="415"/>
        <end position="474"/>
    </location>
</feature>
<feature type="region of interest" description="Disordered" evidence="2">
    <location>
        <begin position="70"/>
        <end position="122"/>
    </location>
</feature>
<feature type="compositionally biased region" description="Basic and acidic residues" evidence="2">
    <location>
        <begin position="84"/>
        <end position="94"/>
    </location>
</feature>
<keyword evidence="3" id="KW-0472">Membrane</keyword>
<dbReference type="Proteomes" id="UP000186341">
    <property type="component" value="Unassembled WGS sequence"/>
</dbReference>
<reference evidence="5 6" key="1">
    <citation type="submission" date="2016-11" db="EMBL/GenBank/DDBJ databases">
        <title>Description of two novel members of the family Erysipelotrichaceae: Ileibacterium lipovorans gen. nov., sp. nov. and Dubosiella newyorkensis, gen. nov., sp. nov.</title>
        <authorList>
            <person name="Cox L.M."/>
            <person name="Sohn J."/>
            <person name="Tyrrell K.L."/>
            <person name="Citron D.M."/>
            <person name="Lawson P.A."/>
            <person name="Patel N.B."/>
            <person name="Iizumi T."/>
            <person name="Perez-Perez G.I."/>
            <person name="Goldstein E.J."/>
            <person name="Blaser M.J."/>
        </authorList>
    </citation>
    <scope>NUCLEOTIDE SEQUENCE [LARGE SCALE GENOMIC DNA]</scope>
    <source>
        <strain evidence="5 6">NYU-BL-A3</strain>
    </source>
</reference>
<evidence type="ECO:0000313" key="6">
    <source>
        <dbReference type="Proteomes" id="UP000186341"/>
    </source>
</evidence>
<sequence length="474" mass="52818">MLQVIQDFSRLEILFLSGNPLFIKISSMQADCMLTIGERMSNNPNENLNLPNEEQNKQPDALQYENVNPSTQIAGQPEQITDTEDQRIVHRDPNLADGYEPKPLTEPVQSAPTVRTVRKKKKKRKRRLRKSIRYALLAICAGLCAWLLYFLLFQVTGSHLKSGNNSVISSTPNQKEESYTVLIDAGHGGFDGGNVSEDGLYLEKDINLQIALKVKAAMAEINPKANVLLTRDDDNVEWAFDEISDLIGRTTQQKESNADFFVSLHCNAFLGDSTVQGYTLFINSYDPFMKAFANNLNDDFTEVGWSKLDSITEDYLLQLVSLAPIPSILVELGYMTNPSDMAGLVDENMQNQIAYAIAKAINDTYTENESLLEQSKTVYKGMQAEKDKTIAENAPGYMQDAIHGDNSAIQNETNPAQAEHNDQTPQDPNAEQNSEQNTENQDQNAENHDLSAQSSENPEDPQSSNPEDPNSAEQ</sequence>
<dbReference type="CDD" id="cd02696">
    <property type="entry name" value="MurNAc-LAA"/>
    <property type="match status" value="1"/>
</dbReference>
<dbReference type="SMART" id="SM00646">
    <property type="entry name" value="Ami_3"/>
    <property type="match status" value="1"/>
</dbReference>
<keyword evidence="6" id="KW-1185">Reference proteome</keyword>
<dbReference type="AlphaFoldDB" id="A0A1U7NGZ3"/>
<dbReference type="RefSeq" id="WP_075818791.1">
    <property type="nucleotide sequence ID" value="NZ_CATATF010000026.1"/>
</dbReference>
<dbReference type="GO" id="GO:0009253">
    <property type="term" value="P:peptidoglycan catabolic process"/>
    <property type="evidence" value="ECO:0007669"/>
    <property type="project" value="InterPro"/>
</dbReference>
<comment type="caution">
    <text evidence="5">The sequence shown here is derived from an EMBL/GenBank/DDBJ whole genome shotgun (WGS) entry which is preliminary data.</text>
</comment>
<accession>A0A1U7NGZ3</accession>
<keyword evidence="1" id="KW-0378">Hydrolase</keyword>
<dbReference type="GO" id="GO:0008745">
    <property type="term" value="F:N-acetylmuramoyl-L-alanine amidase activity"/>
    <property type="evidence" value="ECO:0007669"/>
    <property type="project" value="InterPro"/>
</dbReference>